<accession>A0A917KAZ1</accession>
<gene>
    <name evidence="2" type="ORF">GCM10010885_15760</name>
</gene>
<name>A0A917KAZ1_9BACL</name>
<dbReference type="Pfam" id="PF13625">
    <property type="entry name" value="Helicase_C_3"/>
    <property type="match status" value="1"/>
</dbReference>
<reference evidence="2" key="2">
    <citation type="submission" date="2020-09" db="EMBL/GenBank/DDBJ databases">
        <authorList>
            <person name="Sun Q."/>
            <person name="Ohkuma M."/>
        </authorList>
    </citation>
    <scope>NUCLEOTIDE SEQUENCE</scope>
    <source>
        <strain evidence="2">JCM 18487</strain>
    </source>
</reference>
<reference evidence="2" key="1">
    <citation type="journal article" date="2014" name="Int. J. Syst. Evol. Microbiol.">
        <title>Complete genome sequence of Corynebacterium casei LMG S-19264T (=DSM 44701T), isolated from a smear-ripened cheese.</title>
        <authorList>
            <consortium name="US DOE Joint Genome Institute (JGI-PGF)"/>
            <person name="Walter F."/>
            <person name="Albersmeier A."/>
            <person name="Kalinowski J."/>
            <person name="Ruckert C."/>
        </authorList>
    </citation>
    <scope>NUCLEOTIDE SEQUENCE</scope>
    <source>
        <strain evidence="2">JCM 18487</strain>
    </source>
</reference>
<sequence length="458" mass="52938">MRFADCLNAADITTLQRIAEHYGLSCSRHSKLSLIQEILYTFSSPRFLQEQGTKWLEAWREPLLRLCFEPRGVFAKEEICGMFQRLGEAQAMETATREGWLFANTTQFGRQMYCVPDELKSRIRQLMAAEFAAKLEASATGPAAVQEDGLAMARDLAVFLEYVRHHTVRLTADGSMYKRQQQQVFTLFMVPESALQGGWRFGYGRRFHDYPDRFALMYDFAYQQRLIDEGEDGILTEAEGSRTWLQMSEMERQRALFRFYLTSYRRPIPRLPIIVQLLALTAVSWVESSSALAALGDLVPAYYYDTREQVWSNRILKMLVHLGAFRRGCDEAGREWFQITQLGQQLITPDALANAPDEGQEQERILIIQPNFEIVATADHAQVLEELGRFAERKPGGVLRVYRVTEQSVRRGWHAGHSLRDWLTFLQRYGQTPVPGNVERTLREWERTMREEQGMMTS</sequence>
<evidence type="ECO:0000313" key="2">
    <source>
        <dbReference type="EMBL" id="GGJ07451.1"/>
    </source>
</evidence>
<keyword evidence="3" id="KW-1185">Reference proteome</keyword>
<comment type="caution">
    <text evidence="2">The sequence shown here is derived from an EMBL/GenBank/DDBJ whole genome shotgun (WGS) entry which is preliminary data.</text>
</comment>
<dbReference type="InterPro" id="IPR032830">
    <property type="entry name" value="XPB/Ssl2_N"/>
</dbReference>
<evidence type="ECO:0000313" key="3">
    <source>
        <dbReference type="Proteomes" id="UP000637695"/>
    </source>
</evidence>
<dbReference type="AlphaFoldDB" id="A0A917KAZ1"/>
<organism evidence="2 3">
    <name type="scientific">Alicyclobacillus cellulosilyticus</name>
    <dbReference type="NCBI Taxonomy" id="1003997"/>
    <lineage>
        <taxon>Bacteria</taxon>
        <taxon>Bacillati</taxon>
        <taxon>Bacillota</taxon>
        <taxon>Bacilli</taxon>
        <taxon>Bacillales</taxon>
        <taxon>Alicyclobacillaceae</taxon>
        <taxon>Alicyclobacillus</taxon>
    </lineage>
</organism>
<dbReference type="EMBL" id="BMOY01000022">
    <property type="protein sequence ID" value="GGJ07451.1"/>
    <property type="molecule type" value="Genomic_DNA"/>
</dbReference>
<proteinExistence type="predicted"/>
<dbReference type="RefSeq" id="WP_188882270.1">
    <property type="nucleotide sequence ID" value="NZ_BMOY01000022.1"/>
</dbReference>
<protein>
    <recommendedName>
        <fullName evidence="1">Helicase XPB/Ssl2 N-terminal domain-containing protein</fullName>
    </recommendedName>
</protein>
<dbReference type="Proteomes" id="UP000637695">
    <property type="component" value="Unassembled WGS sequence"/>
</dbReference>
<evidence type="ECO:0000259" key="1">
    <source>
        <dbReference type="Pfam" id="PF13625"/>
    </source>
</evidence>
<feature type="domain" description="Helicase XPB/Ssl2 N-terminal" evidence="1">
    <location>
        <begin position="366"/>
        <end position="448"/>
    </location>
</feature>